<dbReference type="EMBL" id="JBHSHC010000050">
    <property type="protein sequence ID" value="MFC4767184.1"/>
    <property type="molecule type" value="Genomic_DNA"/>
</dbReference>
<gene>
    <name evidence="1" type="ORF">ACFO8Q_07375</name>
</gene>
<comment type="caution">
    <text evidence="1">The sequence shown here is derived from an EMBL/GenBank/DDBJ whole genome shotgun (WGS) entry which is preliminary data.</text>
</comment>
<name>A0ABV9Q075_9BACL</name>
<dbReference type="Proteomes" id="UP001596002">
    <property type="component" value="Unassembled WGS sequence"/>
</dbReference>
<sequence>MHVIEARYVNPINAMAGLYVSIEGTREEIYGSQADELAIRTANKKGWNGNGKATVGIPVQKGVRTYTKAYWFYERLK</sequence>
<evidence type="ECO:0000313" key="2">
    <source>
        <dbReference type="Proteomes" id="UP001596002"/>
    </source>
</evidence>
<dbReference type="RefSeq" id="WP_380025102.1">
    <property type="nucleotide sequence ID" value="NZ_JBHSHC010000050.1"/>
</dbReference>
<evidence type="ECO:0000313" key="1">
    <source>
        <dbReference type="EMBL" id="MFC4767184.1"/>
    </source>
</evidence>
<accession>A0ABV9Q075</accession>
<reference evidence="2" key="1">
    <citation type="journal article" date="2019" name="Int. J. Syst. Evol. Microbiol.">
        <title>The Global Catalogue of Microorganisms (GCM) 10K type strain sequencing project: providing services to taxonomists for standard genome sequencing and annotation.</title>
        <authorList>
            <consortium name="The Broad Institute Genomics Platform"/>
            <consortium name="The Broad Institute Genome Sequencing Center for Infectious Disease"/>
            <person name="Wu L."/>
            <person name="Ma J."/>
        </authorList>
    </citation>
    <scope>NUCLEOTIDE SEQUENCE [LARGE SCALE GENOMIC DNA]</scope>
    <source>
        <strain evidence="2">WYCCWR 12678</strain>
    </source>
</reference>
<protein>
    <submittedName>
        <fullName evidence="1">Uncharacterized protein</fullName>
    </submittedName>
</protein>
<organism evidence="1 2">
    <name type="scientific">Effusibacillus consociatus</name>
    <dbReference type="NCBI Taxonomy" id="1117041"/>
    <lineage>
        <taxon>Bacteria</taxon>
        <taxon>Bacillati</taxon>
        <taxon>Bacillota</taxon>
        <taxon>Bacilli</taxon>
        <taxon>Bacillales</taxon>
        <taxon>Alicyclobacillaceae</taxon>
        <taxon>Effusibacillus</taxon>
    </lineage>
</organism>
<proteinExistence type="predicted"/>
<keyword evidence="2" id="KW-1185">Reference proteome</keyword>